<dbReference type="Gene3D" id="3.20.20.80">
    <property type="entry name" value="Glycosidases"/>
    <property type="match status" value="1"/>
</dbReference>
<keyword evidence="6" id="KW-1185">Reference proteome</keyword>
<comment type="caution">
    <text evidence="5">The sequence shown here is derived from an EMBL/GenBank/DDBJ whole genome shotgun (WGS) entry which is preliminary data.</text>
</comment>
<evidence type="ECO:0000313" key="5">
    <source>
        <dbReference type="EMBL" id="KRK58850.1"/>
    </source>
</evidence>
<dbReference type="Proteomes" id="UP000051883">
    <property type="component" value="Unassembled WGS sequence"/>
</dbReference>
<dbReference type="CDD" id="cd11333">
    <property type="entry name" value="AmyAc_SI_OligoGlu_DGase"/>
    <property type="match status" value="1"/>
</dbReference>
<dbReference type="Gene3D" id="3.90.400.10">
    <property type="entry name" value="Oligo-1,6-glucosidase, Domain 2"/>
    <property type="match status" value="1"/>
</dbReference>
<name>A0ABR5NYJ8_9LACO</name>
<comment type="similarity">
    <text evidence="1">Belongs to the glycosyl hydrolase 13 family.</text>
</comment>
<keyword evidence="2" id="KW-0378">Hydrolase</keyword>
<dbReference type="SMART" id="SM00642">
    <property type="entry name" value="Aamy"/>
    <property type="match status" value="1"/>
</dbReference>
<evidence type="ECO:0000313" key="6">
    <source>
        <dbReference type="Proteomes" id="UP000051883"/>
    </source>
</evidence>
<proteinExistence type="inferred from homology"/>
<dbReference type="PANTHER" id="PTHR10357">
    <property type="entry name" value="ALPHA-AMYLASE FAMILY MEMBER"/>
    <property type="match status" value="1"/>
</dbReference>
<keyword evidence="3" id="KW-0326">Glycosidase</keyword>
<dbReference type="Pfam" id="PF00128">
    <property type="entry name" value="Alpha-amylase"/>
    <property type="match status" value="1"/>
</dbReference>
<evidence type="ECO:0000256" key="2">
    <source>
        <dbReference type="ARBA" id="ARBA00022801"/>
    </source>
</evidence>
<dbReference type="EMBL" id="AZDK01000022">
    <property type="protein sequence ID" value="KRK58850.1"/>
    <property type="molecule type" value="Genomic_DNA"/>
</dbReference>
<dbReference type="InterPro" id="IPR013780">
    <property type="entry name" value="Glyco_hydro_b"/>
</dbReference>
<dbReference type="Gene3D" id="2.60.40.1180">
    <property type="entry name" value="Golgi alpha-mannosidase II"/>
    <property type="match status" value="1"/>
</dbReference>
<feature type="domain" description="Glycosyl hydrolase family 13 catalytic" evidence="4">
    <location>
        <begin position="26"/>
        <end position="439"/>
    </location>
</feature>
<dbReference type="PANTHER" id="PTHR10357:SF184">
    <property type="entry name" value="OLIGO-1,6-GLUCOSIDASE 1"/>
    <property type="match status" value="1"/>
</dbReference>
<dbReference type="SUPFAM" id="SSF51011">
    <property type="entry name" value="Glycosyl hydrolase domain"/>
    <property type="match status" value="1"/>
</dbReference>
<reference evidence="5 6" key="1">
    <citation type="journal article" date="2015" name="Genome Announc.">
        <title>Expanding the biotechnology potential of lactobacilli through comparative genomics of 213 strains and associated genera.</title>
        <authorList>
            <person name="Sun Z."/>
            <person name="Harris H.M."/>
            <person name="McCann A."/>
            <person name="Guo C."/>
            <person name="Argimon S."/>
            <person name="Zhang W."/>
            <person name="Yang X."/>
            <person name="Jeffery I.B."/>
            <person name="Cooney J.C."/>
            <person name="Kagawa T.F."/>
            <person name="Liu W."/>
            <person name="Song Y."/>
            <person name="Salvetti E."/>
            <person name="Wrobel A."/>
            <person name="Rasinkangas P."/>
            <person name="Parkhill J."/>
            <person name="Rea M.C."/>
            <person name="O'Sullivan O."/>
            <person name="Ritari J."/>
            <person name="Douillard F.P."/>
            <person name="Paul Ross R."/>
            <person name="Yang R."/>
            <person name="Briner A.E."/>
            <person name="Felis G.E."/>
            <person name="de Vos W.M."/>
            <person name="Barrangou R."/>
            <person name="Klaenhammer T.R."/>
            <person name="Caufield P.W."/>
            <person name="Cui Y."/>
            <person name="Zhang H."/>
            <person name="O'Toole P.W."/>
        </authorList>
    </citation>
    <scope>NUCLEOTIDE SEQUENCE [LARGE SCALE GENOMIC DNA]</scope>
    <source>
        <strain evidence="5 6">DSM 16041</strain>
    </source>
</reference>
<dbReference type="InterPro" id="IPR045857">
    <property type="entry name" value="O16G_dom_2"/>
</dbReference>
<accession>A0ABR5NYJ8</accession>
<gene>
    <name evidence="5" type="ORF">FC31_GL000926</name>
</gene>
<protein>
    <submittedName>
        <fullName evidence="5">Oligo-1,6-glucosidase</fullName>
    </submittedName>
</protein>
<sequence length="572" mass="66345">MHENYGIERCYFMENKHWWNNSVVYQIYPKSFQDSNGDGVGDLRGIINRLDYLQKLGVDVIWLNPIYKSPQVDNGYDISDYQAINPTLGNMADFQELIDGIHQRGMKLVMDLVVNHTSDQHHWFQEAKKGKDNKYRDYYIWRDGKDGHEPNNWGSYFSGSAWQYDQDSDQYYLHLFATQQPDLNWENPDVRHSVYDMMNWWAAKGVDGFRMDVINLISKPEGLPDGKKAADEKYANVEPLVANGHRIHEFLQEMNKNVMGKHKMITVGETPGATPEDAEKYADLDNKELNMVFQFEHMGLDGNPNPALGKWYDQKTKLSDLRANFTKWQEKLAGKAWNSLYWNNHDQPRVVSRFGDDSTEEYRVKSAKMLATMLHFQQGTPYIYEGEEIGMTNAAFPKLDDYVDLESLNAYHQLVDDQHLLDGKTMMKYIAKHSRDNARTPMQWDASANAGFTTGTPWEKVNPAYKYINVDQALADPNSIFYYYQKLIQLRHELPVITNGSYRLVDGNEDDQEVYAYLRQNADTTLLVILNYTDQGLTRHYDVPSNAQLLISNYADDAGDVLRPYEAKVYQY</sequence>
<evidence type="ECO:0000256" key="3">
    <source>
        <dbReference type="ARBA" id="ARBA00023295"/>
    </source>
</evidence>
<dbReference type="SUPFAM" id="SSF51445">
    <property type="entry name" value="(Trans)glycosidases"/>
    <property type="match status" value="1"/>
</dbReference>
<evidence type="ECO:0000259" key="4">
    <source>
        <dbReference type="SMART" id="SM00642"/>
    </source>
</evidence>
<dbReference type="InterPro" id="IPR006047">
    <property type="entry name" value="GH13_cat_dom"/>
</dbReference>
<dbReference type="NCBIfam" id="NF008183">
    <property type="entry name" value="PRK10933.1"/>
    <property type="match status" value="1"/>
</dbReference>
<evidence type="ECO:0000256" key="1">
    <source>
        <dbReference type="ARBA" id="ARBA00008061"/>
    </source>
</evidence>
<dbReference type="InterPro" id="IPR017853">
    <property type="entry name" value="GH"/>
</dbReference>
<organism evidence="5 6">
    <name type="scientific">Limosilactobacillus antri DSM 16041</name>
    <dbReference type="NCBI Taxonomy" id="525309"/>
    <lineage>
        <taxon>Bacteria</taxon>
        <taxon>Bacillati</taxon>
        <taxon>Bacillota</taxon>
        <taxon>Bacilli</taxon>
        <taxon>Lactobacillales</taxon>
        <taxon>Lactobacillaceae</taxon>
        <taxon>Limosilactobacillus</taxon>
    </lineage>
</organism>